<sequence length="411" mass="45764">MSNFCIVGAGQSGLQLGLGLLKEGHDVTIISDRDPQEIYDGRVASSQCMFHDPLSYEREVGVTFWDDAPWVEGIGFKIPHPEVPGETAVSWAHRLDHPAQAIDQRVKFPRLMEFFERQGGSIVVETADIDCLERYSRTYDLVIVAAGKGEIAQLFTRDDDRSVFSAPQRALALTYVHGMRPRDEFSAVSFNLIPGVGEYFVFPALTKSGPCEIMVMEGLPGGPMDCWKGLSPQEHFEQALKILDTYLPWEADRCREVELTDDGGVLAGRFPPTIRKPVAYLPSGAPVLGMADVVLLNDPITGQGSNNASRCAHSYLHSILSHEGPFDADFMQDCFEEYYDYAQHVVRWTNALLAPPTDHMQRALQVADDSPDVAHRLVEIFNDPKDSAWFLEEEVGKHYLDEAARVYAPTA</sequence>
<name>A0A3A4F3Z2_9MICC</name>
<dbReference type="Pfam" id="PF17885">
    <property type="entry name" value="Smoa_sbd"/>
    <property type="match status" value="1"/>
</dbReference>
<evidence type="ECO:0000313" key="2">
    <source>
        <dbReference type="EMBL" id="RJN32451.1"/>
    </source>
</evidence>
<dbReference type="InterPro" id="IPR041654">
    <property type="entry name" value="StyA_sbd"/>
</dbReference>
<dbReference type="Gene3D" id="3.50.50.60">
    <property type="entry name" value="FAD/NAD(P)-binding domain"/>
    <property type="match status" value="2"/>
</dbReference>
<dbReference type="Proteomes" id="UP000266615">
    <property type="component" value="Unassembled WGS sequence"/>
</dbReference>
<accession>A0A3A4F3Z2</accession>
<organism evidence="2 3">
    <name type="scientific">Nesterenkonia natronophila</name>
    <dbReference type="NCBI Taxonomy" id="2174932"/>
    <lineage>
        <taxon>Bacteria</taxon>
        <taxon>Bacillati</taxon>
        <taxon>Actinomycetota</taxon>
        <taxon>Actinomycetes</taxon>
        <taxon>Micrococcales</taxon>
        <taxon>Micrococcaceae</taxon>
        <taxon>Nesterenkonia</taxon>
    </lineage>
</organism>
<dbReference type="OrthoDB" id="9792858at2"/>
<dbReference type="InterPro" id="IPR036188">
    <property type="entry name" value="FAD/NAD-bd_sf"/>
</dbReference>
<dbReference type="AlphaFoldDB" id="A0A3A4F3Z2"/>
<feature type="domain" description="Styrene monooxygenase StyA putative substrate binding" evidence="1">
    <location>
        <begin position="147"/>
        <end position="253"/>
    </location>
</feature>
<proteinExistence type="predicted"/>
<keyword evidence="3" id="KW-1185">Reference proteome</keyword>
<dbReference type="EMBL" id="QYZP01000001">
    <property type="protein sequence ID" value="RJN32451.1"/>
    <property type="molecule type" value="Genomic_DNA"/>
</dbReference>
<comment type="caution">
    <text evidence="2">The sequence shown here is derived from an EMBL/GenBank/DDBJ whole genome shotgun (WGS) entry which is preliminary data.</text>
</comment>
<dbReference type="Gene3D" id="3.30.9.40">
    <property type="match status" value="1"/>
</dbReference>
<dbReference type="SUPFAM" id="SSF51905">
    <property type="entry name" value="FAD/NAD(P)-binding domain"/>
    <property type="match status" value="1"/>
</dbReference>
<gene>
    <name evidence="2" type="ORF">D3250_00945</name>
</gene>
<evidence type="ECO:0000313" key="3">
    <source>
        <dbReference type="Proteomes" id="UP000266615"/>
    </source>
</evidence>
<dbReference type="RefSeq" id="WP_119901497.1">
    <property type="nucleotide sequence ID" value="NZ_QYZP01000001.1"/>
</dbReference>
<evidence type="ECO:0000259" key="1">
    <source>
        <dbReference type="Pfam" id="PF17885"/>
    </source>
</evidence>
<reference evidence="2 3" key="1">
    <citation type="submission" date="2018-09" db="EMBL/GenBank/DDBJ databases">
        <title>Nesterenkonia natronophila sp. nov., an alkaliphilic actinobacteriume isolated from a soda lake, and emended description of the genus Nesterenkonia.</title>
        <authorList>
            <person name="Menes R.J."/>
            <person name="Iriarte A."/>
        </authorList>
    </citation>
    <scope>NUCLEOTIDE SEQUENCE [LARGE SCALE GENOMIC DNA]</scope>
    <source>
        <strain evidence="2 3">M8</strain>
    </source>
</reference>
<protein>
    <submittedName>
        <fullName evidence="2">FAD-binding oxidoreductase</fullName>
    </submittedName>
</protein>